<comment type="caution">
    <text evidence="1">The sequence shown here is derived from an EMBL/GenBank/DDBJ whole genome shotgun (WGS) entry which is preliminary data.</text>
</comment>
<protein>
    <submittedName>
        <fullName evidence="1">Uncharacterized protein</fullName>
    </submittedName>
</protein>
<evidence type="ECO:0000313" key="1">
    <source>
        <dbReference type="EMBL" id="PIT87243.1"/>
    </source>
</evidence>
<name>A0A2M6W365_9BACT</name>
<dbReference type="EMBL" id="PFBX01000045">
    <property type="protein sequence ID" value="PIT87243.1"/>
    <property type="molecule type" value="Genomic_DNA"/>
</dbReference>
<proteinExistence type="predicted"/>
<sequence length="120" mass="13043">MFFISLGVLFFLLIIAGVYLYVADPYEIKPLIHLLTNQPTASTTATASVGKNEVDKNSLLSPAQEEALEKIGIDPAVLPTEITPAMEKCFYEKLGATRANEIKNGSEPTASDYFTARACL</sequence>
<reference evidence="2" key="1">
    <citation type="submission" date="2017-09" db="EMBL/GenBank/DDBJ databases">
        <title>Depth-based differentiation of microbial function through sediment-hosted aquifers and enrichment of novel symbionts in the deep terrestrial subsurface.</title>
        <authorList>
            <person name="Probst A.J."/>
            <person name="Ladd B."/>
            <person name="Jarett J.K."/>
            <person name="Geller-Mcgrath D.E."/>
            <person name="Sieber C.M.K."/>
            <person name="Emerson J.B."/>
            <person name="Anantharaman K."/>
            <person name="Thomas B.C."/>
            <person name="Malmstrom R."/>
            <person name="Stieglmeier M."/>
            <person name="Klingl A."/>
            <person name="Woyke T."/>
            <person name="Ryan C.M."/>
            <person name="Banfield J.F."/>
        </authorList>
    </citation>
    <scope>NUCLEOTIDE SEQUENCE [LARGE SCALE GENOMIC DNA]</scope>
</reference>
<dbReference type="Proteomes" id="UP000231183">
    <property type="component" value="Unassembled WGS sequence"/>
</dbReference>
<evidence type="ECO:0000313" key="2">
    <source>
        <dbReference type="Proteomes" id="UP000231183"/>
    </source>
</evidence>
<organism evidence="1 2">
    <name type="scientific">Candidatus Magasanikbacteria bacterium CG10_big_fil_rev_8_21_14_0_10_40_10</name>
    <dbReference type="NCBI Taxonomy" id="1974648"/>
    <lineage>
        <taxon>Bacteria</taxon>
        <taxon>Candidatus Magasanikiibacteriota</taxon>
    </lineage>
</organism>
<accession>A0A2M6W365</accession>
<gene>
    <name evidence="1" type="ORF">COU31_04060</name>
</gene>
<dbReference type="AlphaFoldDB" id="A0A2M6W365"/>